<reference evidence="2 3" key="1">
    <citation type="submission" date="2019-03" db="EMBL/GenBank/DDBJ databases">
        <title>Genomic Encyclopedia of Type Strains, Phase IV (KMG-IV): sequencing the most valuable type-strain genomes for metagenomic binning, comparative biology and taxonomic classification.</title>
        <authorList>
            <person name="Goeker M."/>
        </authorList>
    </citation>
    <scope>NUCLEOTIDE SEQUENCE [LARGE SCALE GENOMIC DNA]</scope>
    <source>
        <strain evidence="2 3">DSM 100451</strain>
    </source>
</reference>
<dbReference type="EMBL" id="SLUM01000011">
    <property type="protein sequence ID" value="TCL57079.1"/>
    <property type="molecule type" value="Genomic_DNA"/>
</dbReference>
<protein>
    <submittedName>
        <fullName evidence="2">WG repeat protein</fullName>
    </submittedName>
</protein>
<dbReference type="Pfam" id="PF14903">
    <property type="entry name" value="WG_beta_rep"/>
    <property type="match status" value="1"/>
</dbReference>
<proteinExistence type="predicted"/>
<dbReference type="Proteomes" id="UP000295184">
    <property type="component" value="Unassembled WGS sequence"/>
</dbReference>
<gene>
    <name evidence="2" type="ORF">EDD77_11174</name>
</gene>
<feature type="signal peptide" evidence="1">
    <location>
        <begin position="1"/>
        <end position="18"/>
    </location>
</feature>
<accession>A0A4R1QT41</accession>
<evidence type="ECO:0000313" key="2">
    <source>
        <dbReference type="EMBL" id="TCL57079.1"/>
    </source>
</evidence>
<dbReference type="PROSITE" id="PS51257">
    <property type="entry name" value="PROKAR_LIPOPROTEIN"/>
    <property type="match status" value="1"/>
</dbReference>
<organism evidence="2 3">
    <name type="scientific">Allofournierella massiliensis</name>
    <dbReference type="NCBI Taxonomy" id="1650663"/>
    <lineage>
        <taxon>Bacteria</taxon>
        <taxon>Bacillati</taxon>
        <taxon>Bacillota</taxon>
        <taxon>Clostridia</taxon>
        <taxon>Eubacteriales</taxon>
        <taxon>Oscillospiraceae</taxon>
        <taxon>Allofournierella</taxon>
    </lineage>
</organism>
<comment type="caution">
    <text evidence="2">The sequence shown here is derived from an EMBL/GenBank/DDBJ whole genome shotgun (WGS) entry which is preliminary data.</text>
</comment>
<dbReference type="OrthoDB" id="1652041at2"/>
<keyword evidence="1" id="KW-0732">Signal</keyword>
<feature type="chain" id="PRO_5039555365" evidence="1">
    <location>
        <begin position="19"/>
        <end position="334"/>
    </location>
</feature>
<dbReference type="AlphaFoldDB" id="A0A4R1QT41"/>
<dbReference type="RefSeq" id="WP_058963341.1">
    <property type="nucleotide sequence ID" value="NZ_CABKVM010000014.1"/>
</dbReference>
<dbReference type="STRING" id="1650663.GCA_001486665_00840"/>
<name>A0A4R1QT41_9FIRM</name>
<evidence type="ECO:0000313" key="3">
    <source>
        <dbReference type="Proteomes" id="UP000295184"/>
    </source>
</evidence>
<evidence type="ECO:0000256" key="1">
    <source>
        <dbReference type="SAM" id="SignalP"/>
    </source>
</evidence>
<dbReference type="InterPro" id="IPR032774">
    <property type="entry name" value="WG_beta_rep"/>
</dbReference>
<sequence length="334" mass="35171">MKAVCRVIAAGLLLAALAGCGAGRGGYEWAVEPRLKADKIEPLAVSGGGILEGSLPEDEALRTLCAAQQGELWGLVDGQTGEWVVEPCFSQAPALCPAGHLLATGPDGTLIDDPELDRQLTAYAPALRLEPGHGGPGVEYVWDGEAGQVRRHSWNESGAQSPLLDPSAGNGELLPIRQGSWKYSQLEGAQVMEAQPKSLYAVASADGTLLTDFVYEQARPGSGGLIAVEKKGKWGYLNEQGQLVIPCKYDGVWGQSTDRDVQGNDSAVWQRVWPAPCLEAGVVVRKGGEYALLSSDGQKQIGFGAYQALAPAPGGLVWAEEGGLWGLLRPVSDS</sequence>